<dbReference type="EMBL" id="KV784355">
    <property type="protein sequence ID" value="OEU20051.1"/>
    <property type="molecule type" value="Genomic_DNA"/>
</dbReference>
<proteinExistence type="predicted"/>
<dbReference type="AlphaFoldDB" id="A0A1E7FPH9"/>
<dbReference type="PANTHER" id="PTHR12136:SF41">
    <property type="entry name" value="PLECKSTRIN HOMOLOGY (PH) AND LIPID-BINDING START DOMAINS-CONTAINING PROTEIN"/>
    <property type="match status" value="1"/>
</dbReference>
<dbReference type="Pfam" id="PF07059">
    <property type="entry name" value="EDR2_C"/>
    <property type="match status" value="1"/>
</dbReference>
<sequence>MTAGQRCAARFCQSSQEEKDQVLKIVPAVADGPWVVKSVVGNKPAILGTKMPVNYIYQKGEDGKAMYFEADLDIVSSSAARGILSMVRSYTNVLTMDLGFVIQGNEKDELPEQMLCGTRLHGLDPLNAPALPFSQENFISNMKPAEHDSDDEN</sequence>
<dbReference type="OrthoDB" id="43873at2759"/>
<dbReference type="InParanoid" id="A0A1E7FPH9"/>
<dbReference type="Proteomes" id="UP000095751">
    <property type="component" value="Unassembled WGS sequence"/>
</dbReference>
<name>A0A1E7FPH9_9STRA</name>
<dbReference type="PANTHER" id="PTHR12136">
    <property type="entry name" value="ENHANCED DISEASE RESISTANCE-RELATED"/>
    <property type="match status" value="1"/>
</dbReference>
<reference evidence="2 3" key="1">
    <citation type="submission" date="2016-09" db="EMBL/GenBank/DDBJ databases">
        <title>Extensive genetic diversity and differential bi-allelic expression allows diatom success in the polar Southern Ocean.</title>
        <authorList>
            <consortium name="DOE Joint Genome Institute"/>
            <person name="Mock T."/>
            <person name="Otillar R.P."/>
            <person name="Strauss J."/>
            <person name="Dupont C."/>
            <person name="Frickenhaus S."/>
            <person name="Maumus F."/>
            <person name="Mcmullan M."/>
            <person name="Sanges R."/>
            <person name="Schmutz J."/>
            <person name="Toseland A."/>
            <person name="Valas R."/>
            <person name="Veluchamy A."/>
            <person name="Ward B.J."/>
            <person name="Allen A."/>
            <person name="Barry K."/>
            <person name="Falciatore A."/>
            <person name="Ferrante M."/>
            <person name="Fortunato A.E."/>
            <person name="Gloeckner G."/>
            <person name="Gruber A."/>
            <person name="Hipkin R."/>
            <person name="Janech M."/>
            <person name="Kroth P."/>
            <person name="Leese F."/>
            <person name="Lindquist E."/>
            <person name="Lyon B.R."/>
            <person name="Martin J."/>
            <person name="Mayer C."/>
            <person name="Parker M."/>
            <person name="Quesneville H."/>
            <person name="Raymond J."/>
            <person name="Uhlig C."/>
            <person name="Valentin K.U."/>
            <person name="Worden A.Z."/>
            <person name="Armbrust E.V."/>
            <person name="Bowler C."/>
            <person name="Green B."/>
            <person name="Moulton V."/>
            <person name="Van Oosterhout C."/>
            <person name="Grigoriev I."/>
        </authorList>
    </citation>
    <scope>NUCLEOTIDE SEQUENCE [LARGE SCALE GENOMIC DNA]</scope>
    <source>
        <strain evidence="2 3">CCMP1102</strain>
    </source>
</reference>
<evidence type="ECO:0000313" key="2">
    <source>
        <dbReference type="EMBL" id="OEU20051.1"/>
    </source>
</evidence>
<evidence type="ECO:0000313" key="3">
    <source>
        <dbReference type="Proteomes" id="UP000095751"/>
    </source>
</evidence>
<evidence type="ECO:0000259" key="1">
    <source>
        <dbReference type="Pfam" id="PF07059"/>
    </source>
</evidence>
<dbReference type="KEGG" id="fcy:FRACYDRAFT_181507"/>
<organism evidence="2 3">
    <name type="scientific">Fragilariopsis cylindrus CCMP1102</name>
    <dbReference type="NCBI Taxonomy" id="635003"/>
    <lineage>
        <taxon>Eukaryota</taxon>
        <taxon>Sar</taxon>
        <taxon>Stramenopiles</taxon>
        <taxon>Ochrophyta</taxon>
        <taxon>Bacillariophyta</taxon>
        <taxon>Bacillariophyceae</taxon>
        <taxon>Bacillariophycidae</taxon>
        <taxon>Bacillariales</taxon>
        <taxon>Bacillariaceae</taxon>
        <taxon>Fragilariopsis</taxon>
    </lineage>
</organism>
<dbReference type="InterPro" id="IPR045096">
    <property type="entry name" value="EDR2-like"/>
</dbReference>
<dbReference type="InterPro" id="IPR009769">
    <property type="entry name" value="EDR2_C"/>
</dbReference>
<protein>
    <recommendedName>
        <fullName evidence="1">Protein ENHANCED DISEASE RESISTANCE 2 C-terminal domain-containing protein</fullName>
    </recommendedName>
</protein>
<feature type="domain" description="Protein ENHANCED DISEASE RESISTANCE 2 C-terminal" evidence="1">
    <location>
        <begin position="8"/>
        <end position="124"/>
    </location>
</feature>
<gene>
    <name evidence="2" type="ORF">FRACYDRAFT_181507</name>
</gene>
<keyword evidence="3" id="KW-1185">Reference proteome</keyword>
<accession>A0A1E7FPH9</accession>